<organism evidence="3 4">
    <name type="scientific">Portunus trituberculatus</name>
    <name type="common">Swimming crab</name>
    <name type="synonym">Neptunus trituberculatus</name>
    <dbReference type="NCBI Taxonomy" id="210409"/>
    <lineage>
        <taxon>Eukaryota</taxon>
        <taxon>Metazoa</taxon>
        <taxon>Ecdysozoa</taxon>
        <taxon>Arthropoda</taxon>
        <taxon>Crustacea</taxon>
        <taxon>Multicrustacea</taxon>
        <taxon>Malacostraca</taxon>
        <taxon>Eumalacostraca</taxon>
        <taxon>Eucarida</taxon>
        <taxon>Decapoda</taxon>
        <taxon>Pleocyemata</taxon>
        <taxon>Brachyura</taxon>
        <taxon>Eubrachyura</taxon>
        <taxon>Portunoidea</taxon>
        <taxon>Portunidae</taxon>
        <taxon>Portuninae</taxon>
        <taxon>Portunus</taxon>
    </lineage>
</organism>
<feature type="region of interest" description="Disordered" evidence="1">
    <location>
        <begin position="61"/>
        <end position="114"/>
    </location>
</feature>
<feature type="transmembrane region" description="Helical" evidence="2">
    <location>
        <begin position="37"/>
        <end position="55"/>
    </location>
</feature>
<feature type="compositionally biased region" description="Low complexity" evidence="1">
    <location>
        <begin position="105"/>
        <end position="114"/>
    </location>
</feature>
<feature type="compositionally biased region" description="Pro residues" evidence="1">
    <location>
        <begin position="93"/>
        <end position="104"/>
    </location>
</feature>
<feature type="compositionally biased region" description="Basic and acidic residues" evidence="1">
    <location>
        <begin position="61"/>
        <end position="76"/>
    </location>
</feature>
<reference evidence="3 4" key="1">
    <citation type="submission" date="2019-05" db="EMBL/GenBank/DDBJ databases">
        <title>Another draft genome of Portunus trituberculatus and its Hox gene families provides insights of decapod evolution.</title>
        <authorList>
            <person name="Jeong J.-H."/>
            <person name="Song I."/>
            <person name="Kim S."/>
            <person name="Choi T."/>
            <person name="Kim D."/>
            <person name="Ryu S."/>
            <person name="Kim W."/>
        </authorList>
    </citation>
    <scope>NUCLEOTIDE SEQUENCE [LARGE SCALE GENOMIC DNA]</scope>
    <source>
        <tissue evidence="3">Muscle</tissue>
    </source>
</reference>
<keyword evidence="2" id="KW-0472">Membrane</keyword>
<gene>
    <name evidence="3" type="ORF">E2C01_020446</name>
</gene>
<sequence length="114" mass="12642">MLAMVLTMGAAQASEKKDEGRFIITSANGNDDMINVTVGLNSIVMMSLALIGVVLRSRDRPRQELRSPQLHREQRRQVPIRGHHPFSLLTSLLPPPPPPQPPQLLPLSIPIMTH</sequence>
<evidence type="ECO:0000313" key="3">
    <source>
        <dbReference type="EMBL" id="MPC27278.1"/>
    </source>
</evidence>
<evidence type="ECO:0000256" key="1">
    <source>
        <dbReference type="SAM" id="MobiDB-lite"/>
    </source>
</evidence>
<keyword evidence="2" id="KW-1133">Transmembrane helix</keyword>
<name>A0A5B7E0H1_PORTR</name>
<dbReference type="Proteomes" id="UP000324222">
    <property type="component" value="Unassembled WGS sequence"/>
</dbReference>
<keyword evidence="4" id="KW-1185">Reference proteome</keyword>
<accession>A0A5B7E0H1</accession>
<protein>
    <submittedName>
        <fullName evidence="3">Uncharacterized protein</fullName>
    </submittedName>
</protein>
<dbReference type="EMBL" id="VSRR010001719">
    <property type="protein sequence ID" value="MPC27278.1"/>
    <property type="molecule type" value="Genomic_DNA"/>
</dbReference>
<comment type="caution">
    <text evidence="3">The sequence shown here is derived from an EMBL/GenBank/DDBJ whole genome shotgun (WGS) entry which is preliminary data.</text>
</comment>
<evidence type="ECO:0000313" key="4">
    <source>
        <dbReference type="Proteomes" id="UP000324222"/>
    </source>
</evidence>
<keyword evidence="2" id="KW-0812">Transmembrane</keyword>
<dbReference type="AlphaFoldDB" id="A0A5B7E0H1"/>
<proteinExistence type="predicted"/>
<evidence type="ECO:0000256" key="2">
    <source>
        <dbReference type="SAM" id="Phobius"/>
    </source>
</evidence>